<dbReference type="Proteomes" id="UP000251485">
    <property type="component" value="Unassembled WGS sequence"/>
</dbReference>
<reference evidence="1 2" key="1">
    <citation type="submission" date="2018-06" db="EMBL/GenBank/DDBJ databases">
        <authorList>
            <consortium name="Pathogen Informatics"/>
            <person name="Doyle S."/>
        </authorList>
    </citation>
    <scope>NUCLEOTIDE SEQUENCE [LARGE SCALE GENOMIC DNA]</scope>
    <source>
        <strain evidence="1 2">NCTC10975</strain>
    </source>
</reference>
<organism evidence="1 2">
    <name type="scientific">Proteus mirabilis</name>
    <dbReference type="NCBI Taxonomy" id="584"/>
    <lineage>
        <taxon>Bacteria</taxon>
        <taxon>Pseudomonadati</taxon>
        <taxon>Pseudomonadota</taxon>
        <taxon>Gammaproteobacteria</taxon>
        <taxon>Enterobacterales</taxon>
        <taxon>Morganellaceae</taxon>
        <taxon>Proteus</taxon>
    </lineage>
</organism>
<evidence type="ECO:0000313" key="2">
    <source>
        <dbReference type="Proteomes" id="UP000251485"/>
    </source>
</evidence>
<proteinExistence type="predicted"/>
<gene>
    <name evidence="1" type="ORF">NCTC10975_04294</name>
</gene>
<accession>A0A2X2CNH7</accession>
<sequence>MTYFMHATPDAITAAARSVIGNKREAYFALFTC</sequence>
<name>A0A2X2CNH7_PROMI</name>
<evidence type="ECO:0000313" key="1">
    <source>
        <dbReference type="EMBL" id="SPZ01645.1"/>
    </source>
</evidence>
<dbReference type="AlphaFoldDB" id="A0A2X2CNH7"/>
<protein>
    <submittedName>
        <fullName evidence="1">Uncharacterized protein</fullName>
    </submittedName>
</protein>
<dbReference type="EMBL" id="UAUE01000028">
    <property type="protein sequence ID" value="SPZ01645.1"/>
    <property type="molecule type" value="Genomic_DNA"/>
</dbReference>